<evidence type="ECO:0000256" key="1">
    <source>
        <dbReference type="ARBA" id="ARBA00004117"/>
    </source>
</evidence>
<keyword evidence="12" id="KW-1185">Reference proteome</keyword>
<reference evidence="11 12" key="1">
    <citation type="journal article" date="2014" name="Genome Announc.">
        <title>Draft Genome Sequence of Lysobacter capsici AZ78, a Bacterium Antagonistic to Plant-Pathogenic Oomycetes.</title>
        <authorList>
            <person name="Puopolo G."/>
            <person name="Sonego P."/>
            <person name="Engelen K."/>
            <person name="Pertot I."/>
        </authorList>
    </citation>
    <scope>NUCLEOTIDE SEQUENCE [LARGE SCALE GENOMIC DNA]</scope>
    <source>
        <strain evidence="11 12">AZ78</strain>
    </source>
</reference>
<dbReference type="SUPFAM" id="SSF117143">
    <property type="entry name" value="Flagellar hook protein flgE"/>
    <property type="match status" value="1"/>
</dbReference>
<evidence type="ECO:0000313" key="11">
    <source>
        <dbReference type="EMBL" id="KWS04081.1"/>
    </source>
</evidence>
<proteinExistence type="inferred from homology"/>
<dbReference type="InterPro" id="IPR012834">
    <property type="entry name" value="FlgG_G_neg"/>
</dbReference>
<dbReference type="InterPro" id="IPR020013">
    <property type="entry name" value="Flagellar_FlgE/F/G"/>
</dbReference>
<dbReference type="InterPro" id="IPR010930">
    <property type="entry name" value="Flg_bb/hook_C_dom"/>
</dbReference>
<keyword evidence="4 7" id="KW-0975">Bacterial flagellum</keyword>
<keyword evidence="11" id="KW-0966">Cell projection</keyword>
<dbReference type="PANTHER" id="PTHR30435:SF19">
    <property type="entry name" value="FLAGELLAR BASAL-BODY ROD PROTEIN FLGG"/>
    <property type="match status" value="1"/>
</dbReference>
<gene>
    <name evidence="11" type="ORF">AZ78_1630</name>
</gene>
<feature type="domain" description="Flagellar basal body rod protein N-terminal" evidence="8">
    <location>
        <begin position="5"/>
        <end position="35"/>
    </location>
</feature>
<evidence type="ECO:0000256" key="2">
    <source>
        <dbReference type="ARBA" id="ARBA00009677"/>
    </source>
</evidence>
<dbReference type="OrthoDB" id="8578401at2"/>
<evidence type="ECO:0000259" key="9">
    <source>
        <dbReference type="Pfam" id="PF06429"/>
    </source>
</evidence>
<evidence type="ECO:0000256" key="6">
    <source>
        <dbReference type="NCBIfam" id="TIGR02488"/>
    </source>
</evidence>
<comment type="subcellular location">
    <subcellularLocation>
        <location evidence="1 7">Bacterial flagellum basal body</location>
    </subcellularLocation>
</comment>
<dbReference type="Pfam" id="PF22692">
    <property type="entry name" value="LlgE_F_G_D1"/>
    <property type="match status" value="1"/>
</dbReference>
<dbReference type="PANTHER" id="PTHR30435">
    <property type="entry name" value="FLAGELLAR PROTEIN"/>
    <property type="match status" value="1"/>
</dbReference>
<evidence type="ECO:0000256" key="4">
    <source>
        <dbReference type="ARBA" id="ARBA00023143"/>
    </source>
</evidence>
<dbReference type="GO" id="GO:0071978">
    <property type="term" value="P:bacterial-type flagellum-dependent swarming motility"/>
    <property type="evidence" value="ECO:0007669"/>
    <property type="project" value="TreeGrafter"/>
</dbReference>
<evidence type="ECO:0000313" key="12">
    <source>
        <dbReference type="Proteomes" id="UP000023435"/>
    </source>
</evidence>
<protein>
    <recommendedName>
        <fullName evidence="3 6">Flagellar basal-body rod protein FlgG</fullName>
    </recommendedName>
    <alternativeName>
        <fullName evidence="5 7">Distal rod protein</fullName>
    </alternativeName>
</protein>
<sequence length="259" mass="27783">MIDALYISASGLRGEQKQIDVISNNVANMQTPGFKRSRVNFAEVATAAVAAQSNESELTTQSLMRGNGARVISTSTLFSPGEMRQTQGALDLAIDGNGFFELEAADGSTVYTRDGQFRLDDEGFLASIHGQRLAHSVQIPADAKDIRIDAKGEITALLAGDEARSVLGDIELATFAAPDALVSIGNNRYVPNEASGTVSYGRPNEAGFGQLQQGYVELANVEMIDEMSALVLAQRAYQLNARVLQAADQVLETINNLRR</sequence>
<dbReference type="NCBIfam" id="TIGR03506">
    <property type="entry name" value="FlgEFG_subfam"/>
    <property type="match status" value="2"/>
</dbReference>
<dbReference type="Proteomes" id="UP000023435">
    <property type="component" value="Unassembled WGS sequence"/>
</dbReference>
<dbReference type="RefSeq" id="WP_036101660.1">
    <property type="nucleotide sequence ID" value="NZ_JAJA02000001.1"/>
</dbReference>
<dbReference type="Pfam" id="PF00460">
    <property type="entry name" value="Flg_bb_rod"/>
    <property type="match status" value="1"/>
</dbReference>
<comment type="caution">
    <text evidence="11">The sequence shown here is derived from an EMBL/GenBank/DDBJ whole genome shotgun (WGS) entry which is preliminary data.</text>
</comment>
<dbReference type="InterPro" id="IPR053967">
    <property type="entry name" value="LlgE_F_G-like_D1"/>
</dbReference>
<feature type="domain" description="Flagellar basal-body/hook protein C-terminal" evidence="9">
    <location>
        <begin position="212"/>
        <end position="257"/>
    </location>
</feature>
<organism evidence="11 12">
    <name type="scientific">Lysobacter capsici AZ78</name>
    <dbReference type="NCBI Taxonomy" id="1444315"/>
    <lineage>
        <taxon>Bacteria</taxon>
        <taxon>Pseudomonadati</taxon>
        <taxon>Pseudomonadota</taxon>
        <taxon>Gammaproteobacteria</taxon>
        <taxon>Lysobacterales</taxon>
        <taxon>Lysobacteraceae</taxon>
        <taxon>Lysobacter</taxon>
    </lineage>
</organism>
<dbReference type="InterPro" id="IPR001444">
    <property type="entry name" value="Flag_bb_rod_N"/>
</dbReference>
<dbReference type="NCBIfam" id="TIGR02488">
    <property type="entry name" value="flgG_G_neg"/>
    <property type="match status" value="1"/>
</dbReference>
<evidence type="ECO:0000256" key="5">
    <source>
        <dbReference type="ARBA" id="ARBA00032912"/>
    </source>
</evidence>
<evidence type="ECO:0000259" key="10">
    <source>
        <dbReference type="Pfam" id="PF22692"/>
    </source>
</evidence>
<evidence type="ECO:0000256" key="7">
    <source>
        <dbReference type="RuleBase" id="RU362116"/>
    </source>
</evidence>
<dbReference type="Pfam" id="PF06429">
    <property type="entry name" value="Flg_bbr_C"/>
    <property type="match status" value="1"/>
</dbReference>
<feature type="domain" description="Flagellar hook protein FlgE/F/G-like D1" evidence="10">
    <location>
        <begin position="93"/>
        <end position="156"/>
    </location>
</feature>
<evidence type="ECO:0000256" key="3">
    <source>
        <dbReference type="ARBA" id="ARBA00017948"/>
    </source>
</evidence>
<keyword evidence="11" id="KW-0282">Flagellum</keyword>
<evidence type="ECO:0000259" key="8">
    <source>
        <dbReference type="Pfam" id="PF00460"/>
    </source>
</evidence>
<dbReference type="AlphaFoldDB" id="A0A108U7P3"/>
<dbReference type="EMBL" id="JAJA02000001">
    <property type="protein sequence ID" value="KWS04081.1"/>
    <property type="molecule type" value="Genomic_DNA"/>
</dbReference>
<comment type="similarity">
    <text evidence="2 7">Belongs to the flagella basal body rod proteins family.</text>
</comment>
<accession>A0A108U7P3</accession>
<dbReference type="InterPro" id="IPR037925">
    <property type="entry name" value="FlgE/F/G-like"/>
</dbReference>
<keyword evidence="11" id="KW-0969">Cilium</keyword>
<name>A0A108U7P3_9GAMM</name>
<comment type="subunit">
    <text evidence="7">The basal body constitutes a major portion of the flagellar organelle and consists of four rings (L,P,S, and M) mounted on a central rod. The rod consists of about 26 subunits of FlgG in the distal portion, and FlgB, FlgC and FlgF are thought to build up the proximal portion of the rod with about 6 subunits each.</text>
</comment>
<dbReference type="GO" id="GO:0009426">
    <property type="term" value="C:bacterial-type flagellum basal body, distal rod"/>
    <property type="evidence" value="ECO:0007669"/>
    <property type="project" value="UniProtKB-UniRule"/>
</dbReference>